<dbReference type="GO" id="GO:0003700">
    <property type="term" value="F:DNA-binding transcription factor activity"/>
    <property type="evidence" value="ECO:0007669"/>
    <property type="project" value="UniProtKB-UniRule"/>
</dbReference>
<dbReference type="GO" id="GO:0051301">
    <property type="term" value="P:cell division"/>
    <property type="evidence" value="ECO:0007669"/>
    <property type="project" value="UniProtKB-KW"/>
</dbReference>
<evidence type="ECO:0000256" key="4">
    <source>
        <dbReference type="ARBA" id="ARBA00023015"/>
    </source>
</evidence>
<organism evidence="9 10">
    <name type="scientific">Croceitalea dokdonensis DOKDO 023</name>
    <dbReference type="NCBI Taxonomy" id="1300341"/>
    <lineage>
        <taxon>Bacteria</taxon>
        <taxon>Pseudomonadati</taxon>
        <taxon>Bacteroidota</taxon>
        <taxon>Flavobacteriia</taxon>
        <taxon>Flavobacteriales</taxon>
        <taxon>Flavobacteriaceae</taxon>
        <taxon>Croceitalea</taxon>
    </lineage>
</organism>
<keyword evidence="4 7" id="KW-0805">Transcription regulation</keyword>
<comment type="subunit">
    <text evidence="7">Forms oligomers.</text>
</comment>
<dbReference type="STRING" id="1300341.I595_782"/>
<dbReference type="InterPro" id="IPR020603">
    <property type="entry name" value="MraZ_dom"/>
</dbReference>
<dbReference type="OrthoDB" id="9807753at2"/>
<dbReference type="GO" id="GO:0005737">
    <property type="term" value="C:cytoplasm"/>
    <property type="evidence" value="ECO:0007669"/>
    <property type="project" value="UniProtKB-UniRule"/>
</dbReference>
<dbReference type="InterPro" id="IPR007159">
    <property type="entry name" value="SpoVT-AbrB_dom"/>
</dbReference>
<dbReference type="InterPro" id="IPR035644">
    <property type="entry name" value="MraZ_C"/>
</dbReference>
<proteinExistence type="inferred from homology"/>
<accession>A0A0P7A6J1</accession>
<keyword evidence="10" id="KW-1185">Reference proteome</keyword>
<keyword evidence="6 7" id="KW-0804">Transcription</keyword>
<gene>
    <name evidence="7" type="primary">mraZ</name>
    <name evidence="9" type="ORF">I595_782</name>
</gene>
<dbReference type="InterPro" id="IPR038619">
    <property type="entry name" value="MraZ_sf"/>
</dbReference>
<comment type="similarity">
    <text evidence="7">Belongs to the MraZ family.</text>
</comment>
<keyword evidence="5 7" id="KW-0238">DNA-binding</keyword>
<evidence type="ECO:0000256" key="3">
    <source>
        <dbReference type="ARBA" id="ARBA00022737"/>
    </source>
</evidence>
<dbReference type="GO" id="GO:0000976">
    <property type="term" value="F:transcription cis-regulatory region binding"/>
    <property type="evidence" value="ECO:0007669"/>
    <property type="project" value="TreeGrafter"/>
</dbReference>
<sequence length="161" mass="18586">MDLFGQHYCKADAKGRVTLPTALKNQLMSVLNDDFILKRAIFQRCLELYPKSTFQKALAEVKRERRISREYDLFYRKYMAGVKPDVRVDADTGRFQIPKDLLEFAGITKEVSLHCGDGCIEIWDKQQYEEVLKEGDAVYPDVAESIFNKPNTEPKKVGEDE</sequence>
<evidence type="ECO:0000256" key="5">
    <source>
        <dbReference type="ARBA" id="ARBA00023125"/>
    </source>
</evidence>
<dbReference type="PANTHER" id="PTHR34701">
    <property type="entry name" value="TRANSCRIPTIONAL REGULATOR MRAZ"/>
    <property type="match status" value="1"/>
</dbReference>
<dbReference type="Pfam" id="PF02381">
    <property type="entry name" value="MraZ"/>
    <property type="match status" value="2"/>
</dbReference>
<dbReference type="RefSeq" id="WP_054558050.1">
    <property type="nucleotide sequence ID" value="NZ_LDJX01000002.1"/>
</dbReference>
<keyword evidence="2 7" id="KW-0963">Cytoplasm</keyword>
<feature type="domain" description="SpoVT-AbrB" evidence="8">
    <location>
        <begin position="6"/>
        <end position="53"/>
    </location>
</feature>
<keyword evidence="9" id="KW-0132">Cell division</keyword>
<evidence type="ECO:0000256" key="1">
    <source>
        <dbReference type="ARBA" id="ARBA00013860"/>
    </source>
</evidence>
<protein>
    <recommendedName>
        <fullName evidence="1 7">Transcriptional regulator MraZ</fullName>
    </recommendedName>
</protein>
<dbReference type="InterPro" id="IPR003444">
    <property type="entry name" value="MraZ"/>
</dbReference>
<dbReference type="Gene3D" id="3.40.1550.20">
    <property type="entry name" value="Transcriptional regulator MraZ domain"/>
    <property type="match status" value="1"/>
</dbReference>
<dbReference type="InterPro" id="IPR037914">
    <property type="entry name" value="SpoVT-AbrB_sf"/>
</dbReference>
<name>A0A0P7A6J1_9FLAO</name>
<dbReference type="CDD" id="cd16320">
    <property type="entry name" value="MraZ_N"/>
    <property type="match status" value="1"/>
</dbReference>
<keyword evidence="3" id="KW-0677">Repeat</keyword>
<dbReference type="GO" id="GO:2000143">
    <property type="term" value="P:negative regulation of DNA-templated transcription initiation"/>
    <property type="evidence" value="ECO:0007669"/>
    <property type="project" value="TreeGrafter"/>
</dbReference>
<dbReference type="PROSITE" id="PS51740">
    <property type="entry name" value="SPOVT_ABRB"/>
    <property type="match status" value="1"/>
</dbReference>
<dbReference type="GO" id="GO:0009295">
    <property type="term" value="C:nucleoid"/>
    <property type="evidence" value="ECO:0007669"/>
    <property type="project" value="UniProtKB-SubCell"/>
</dbReference>
<dbReference type="InterPro" id="IPR035642">
    <property type="entry name" value="MraZ_N"/>
</dbReference>
<dbReference type="AlphaFoldDB" id="A0A0P7A6J1"/>
<evidence type="ECO:0000313" key="10">
    <source>
        <dbReference type="Proteomes" id="UP000050280"/>
    </source>
</evidence>
<comment type="subcellular location">
    <subcellularLocation>
        <location evidence="7">Cytoplasm</location>
        <location evidence="7">Nucleoid</location>
    </subcellularLocation>
</comment>
<evidence type="ECO:0000259" key="8">
    <source>
        <dbReference type="PROSITE" id="PS51740"/>
    </source>
</evidence>
<evidence type="ECO:0000256" key="7">
    <source>
        <dbReference type="HAMAP-Rule" id="MF_01008"/>
    </source>
</evidence>
<evidence type="ECO:0000256" key="6">
    <source>
        <dbReference type="ARBA" id="ARBA00023163"/>
    </source>
</evidence>
<dbReference type="CDD" id="cd16321">
    <property type="entry name" value="MraZ_C"/>
    <property type="match status" value="1"/>
</dbReference>
<dbReference type="Proteomes" id="UP000050280">
    <property type="component" value="Unassembled WGS sequence"/>
</dbReference>
<evidence type="ECO:0000256" key="2">
    <source>
        <dbReference type="ARBA" id="ARBA00022490"/>
    </source>
</evidence>
<reference evidence="9 10" key="1">
    <citation type="submission" date="2015-09" db="EMBL/GenBank/DDBJ databases">
        <title>Genome sequence of the marine flavobacterium Croceitalea dokdonensis DOKDO 023 that contains proton- and sodium-pumping rhodopsins.</title>
        <authorList>
            <person name="Kwon S.-K."/>
            <person name="Lee H.K."/>
            <person name="Kwak M.-J."/>
            <person name="Kim J.F."/>
        </authorList>
    </citation>
    <scope>NUCLEOTIDE SEQUENCE [LARGE SCALE GENOMIC DNA]</scope>
    <source>
        <strain evidence="9 10">DOKDO 023</strain>
    </source>
</reference>
<dbReference type="HAMAP" id="MF_01008">
    <property type="entry name" value="MraZ"/>
    <property type="match status" value="1"/>
</dbReference>
<evidence type="ECO:0000313" key="9">
    <source>
        <dbReference type="EMBL" id="KPM32366.1"/>
    </source>
</evidence>
<comment type="caution">
    <text evidence="9">The sequence shown here is derived from an EMBL/GenBank/DDBJ whole genome shotgun (WGS) entry which is preliminary data.</text>
</comment>
<dbReference type="EMBL" id="LDJX01000002">
    <property type="protein sequence ID" value="KPM32366.1"/>
    <property type="molecule type" value="Genomic_DNA"/>
</dbReference>
<dbReference type="PANTHER" id="PTHR34701:SF1">
    <property type="entry name" value="TRANSCRIPTIONAL REGULATOR MRAZ"/>
    <property type="match status" value="1"/>
</dbReference>
<dbReference type="SUPFAM" id="SSF89447">
    <property type="entry name" value="AbrB/MazE/MraZ-like"/>
    <property type="match status" value="1"/>
</dbReference>
<keyword evidence="9" id="KW-0131">Cell cycle</keyword>